<evidence type="ECO:0000313" key="4">
    <source>
        <dbReference type="Proteomes" id="UP000030140"/>
    </source>
</evidence>
<dbReference type="SUPFAM" id="SSF55681">
    <property type="entry name" value="Class II aaRS and biotin synthetases"/>
    <property type="match status" value="1"/>
</dbReference>
<dbReference type="NCBIfam" id="TIGR00121">
    <property type="entry name" value="birA_ligase"/>
    <property type="match status" value="1"/>
</dbReference>
<dbReference type="InterPro" id="IPR045864">
    <property type="entry name" value="aa-tRNA-synth_II/BPL/LPL"/>
</dbReference>
<dbReference type="InterPro" id="IPR004143">
    <property type="entry name" value="BPL_LPL_catalytic"/>
</dbReference>
<keyword evidence="4" id="KW-1185">Reference proteome</keyword>
<dbReference type="PANTHER" id="PTHR12835:SF5">
    <property type="entry name" value="BIOTIN--PROTEIN LIGASE"/>
    <property type="match status" value="1"/>
</dbReference>
<dbReference type="InterPro" id="IPR004408">
    <property type="entry name" value="Biotin_CoA_COase_ligase"/>
</dbReference>
<dbReference type="CDD" id="cd16442">
    <property type="entry name" value="BPL"/>
    <property type="match status" value="1"/>
</dbReference>
<gene>
    <name evidence="3" type="ORF">NV36_05545</name>
</gene>
<dbReference type="Gene3D" id="3.30.930.10">
    <property type="entry name" value="Bira Bifunctional Protein, Domain 2"/>
    <property type="match status" value="1"/>
</dbReference>
<proteinExistence type="predicted"/>
<accession>A0A0A2GVQ5</accession>
<keyword evidence="1 3" id="KW-0436">Ligase</keyword>
<evidence type="ECO:0000259" key="2">
    <source>
        <dbReference type="PROSITE" id="PS51733"/>
    </source>
</evidence>
<dbReference type="KEGG" id="ddo:I597_2882"/>
<dbReference type="Pfam" id="PF03099">
    <property type="entry name" value="BPL_LplA_LipB"/>
    <property type="match status" value="1"/>
</dbReference>
<protein>
    <submittedName>
        <fullName evidence="3">Ligase</fullName>
    </submittedName>
</protein>
<dbReference type="PATRIC" id="fig|1300343.5.peg.2931"/>
<name>A0A0A2GVQ5_9FLAO</name>
<feature type="domain" description="BPL/LPL catalytic" evidence="2">
    <location>
        <begin position="1"/>
        <end position="177"/>
    </location>
</feature>
<comment type="caution">
    <text evidence="3">The sequence shown here is derived from an EMBL/GenBank/DDBJ whole genome shotgun (WGS) entry which is preliminary data.</text>
</comment>
<dbReference type="PANTHER" id="PTHR12835">
    <property type="entry name" value="BIOTIN PROTEIN LIGASE"/>
    <property type="match status" value="1"/>
</dbReference>
<sequence>MRIDKLHTIDSTNSYLKRISKEEDAQEDIVVWALEQTAGRGQMGTTWSAESGKNLTFSVFRKVKHITISEQFYALMAASLAVKDVLSKLLIKNVRVKWPNDILTDNDKICGILIESVIKRGKLDAMILGVGLNVNQTEWKDTPRATSIKSRTGIHFELEEILSMLLKQFHHYVDLLLKGQFETIKNDYEQHLFKKDKPATFIASDGTQFVGIIKGVSETGKLILLQEDEVVNEYDLKEIQLLY</sequence>
<organism evidence="3 4">
    <name type="scientific">Dokdonia donghaensis DSW-1</name>
    <dbReference type="NCBI Taxonomy" id="1300343"/>
    <lineage>
        <taxon>Bacteria</taxon>
        <taxon>Pseudomonadati</taxon>
        <taxon>Bacteroidota</taxon>
        <taxon>Flavobacteriia</taxon>
        <taxon>Flavobacteriales</taxon>
        <taxon>Flavobacteriaceae</taxon>
        <taxon>Dokdonia</taxon>
    </lineage>
</organism>
<dbReference type="GO" id="GO:0004077">
    <property type="term" value="F:biotin--[biotin carboxyl-carrier protein] ligase activity"/>
    <property type="evidence" value="ECO:0007669"/>
    <property type="project" value="InterPro"/>
</dbReference>
<dbReference type="Proteomes" id="UP000030140">
    <property type="component" value="Unassembled WGS sequence"/>
</dbReference>
<dbReference type="GO" id="GO:0005737">
    <property type="term" value="C:cytoplasm"/>
    <property type="evidence" value="ECO:0007669"/>
    <property type="project" value="TreeGrafter"/>
</dbReference>
<evidence type="ECO:0000313" key="3">
    <source>
        <dbReference type="EMBL" id="KGO06356.1"/>
    </source>
</evidence>
<dbReference type="PROSITE" id="PS51733">
    <property type="entry name" value="BPL_LPL_CATALYTIC"/>
    <property type="match status" value="1"/>
</dbReference>
<evidence type="ECO:0000256" key="1">
    <source>
        <dbReference type="ARBA" id="ARBA00022598"/>
    </source>
</evidence>
<reference evidence="3 4" key="1">
    <citation type="submission" date="2014-10" db="EMBL/GenBank/DDBJ databases">
        <title>Draft genome sequence of the proteorhodopsin-containing marine bacterium Dokdonia donghaensis.</title>
        <authorList>
            <person name="Gomez-Consarnau L."/>
            <person name="Gonzalez J.M."/>
            <person name="Riedel T."/>
            <person name="Jaenicke S."/>
            <person name="Wagner-Doebler I."/>
            <person name="Fuhrman J.A."/>
        </authorList>
    </citation>
    <scope>NUCLEOTIDE SEQUENCE [LARGE SCALE GENOMIC DNA]</scope>
    <source>
        <strain evidence="3 4">DSW-1</strain>
    </source>
</reference>
<dbReference type="RefSeq" id="WP_035325364.1">
    <property type="nucleotide sequence ID" value="NZ_CP015125.1"/>
</dbReference>
<dbReference type="OrthoDB" id="9807064at2"/>
<dbReference type="EMBL" id="JSAQ01000001">
    <property type="protein sequence ID" value="KGO06356.1"/>
    <property type="molecule type" value="Genomic_DNA"/>
</dbReference>
<dbReference type="AlphaFoldDB" id="A0A0A2GVQ5"/>